<evidence type="ECO:0000313" key="1">
    <source>
        <dbReference type="EMBL" id="MCY1004523.1"/>
    </source>
</evidence>
<organism evidence="1 2">
    <name type="scientific">Nannocystis pusilla</name>
    <dbReference type="NCBI Taxonomy" id="889268"/>
    <lineage>
        <taxon>Bacteria</taxon>
        <taxon>Pseudomonadati</taxon>
        <taxon>Myxococcota</taxon>
        <taxon>Polyangia</taxon>
        <taxon>Nannocystales</taxon>
        <taxon>Nannocystaceae</taxon>
        <taxon>Nannocystis</taxon>
    </lineage>
</organism>
<name>A0A9X3EI56_9BACT</name>
<accession>A0A9X3EI56</accession>
<comment type="caution">
    <text evidence="1">The sequence shown here is derived from an EMBL/GenBank/DDBJ whole genome shotgun (WGS) entry which is preliminary data.</text>
</comment>
<dbReference type="EMBL" id="JAPNKE010000002">
    <property type="protein sequence ID" value="MCY1004523.1"/>
    <property type="molecule type" value="Genomic_DNA"/>
</dbReference>
<dbReference type="RefSeq" id="WP_267766077.1">
    <property type="nucleotide sequence ID" value="NZ_JAPNKE010000002.1"/>
</dbReference>
<protein>
    <submittedName>
        <fullName evidence="1">Uncharacterized protein</fullName>
    </submittedName>
</protein>
<evidence type="ECO:0000313" key="2">
    <source>
        <dbReference type="Proteomes" id="UP001150924"/>
    </source>
</evidence>
<dbReference type="AlphaFoldDB" id="A0A9X3EI56"/>
<proteinExistence type="predicted"/>
<keyword evidence="2" id="KW-1185">Reference proteome</keyword>
<dbReference type="Proteomes" id="UP001150924">
    <property type="component" value="Unassembled WGS sequence"/>
</dbReference>
<reference evidence="1" key="1">
    <citation type="submission" date="2022-11" db="EMBL/GenBank/DDBJ databases">
        <title>Minimal conservation of predation-associated metabolite biosynthetic gene clusters underscores biosynthetic potential of Myxococcota including descriptions for ten novel species: Archangium lansinium sp. nov., Myxococcus landrumus sp. nov., Nannocystis bai.</title>
        <authorList>
            <person name="Ahearne A."/>
            <person name="Stevens C."/>
            <person name="Phillips K."/>
        </authorList>
    </citation>
    <scope>NUCLEOTIDE SEQUENCE</scope>
    <source>
        <strain evidence="1">Na p29</strain>
    </source>
</reference>
<gene>
    <name evidence="1" type="ORF">OV079_02850</name>
</gene>
<sequence>MSEPQLRIGSLSVRVPGDDRGAGERLAAGLHESLQAVPIARSREFGAVRLRVTVPHDAGEAETLRAVQRALIQALHQE</sequence>